<dbReference type="AlphaFoldDB" id="A0A0G0CZZ9"/>
<name>A0A0G0CZZ9_9BACT</name>
<evidence type="ECO:0000313" key="1">
    <source>
        <dbReference type="EMBL" id="KKP86613.1"/>
    </source>
</evidence>
<proteinExistence type="predicted"/>
<sequence length="350" mass="40346">MIARFECLDIKPSRLAYTPSFKDKREIFQKEAIHFLSRPGRVLAQKEDLVGVAMNKEIVLHTNSSISIEVKVDPDFIEIIESSGAELLLHLKSNLAQAGLTIENFRPSKAEKRRKGDYRVRLKNVGPNEIIIPKYRALPIGNPYGYRKAEPMKIDTKQELEKIKSANKNSSGKHNKFEYIEETDEIGIQVERVLVYPKGGKKVTLDEKFPRGTQRGELHKVLGLKEIEPKKAETFKQMCARYEINQHTEDYVLIQTNDPIHYPEGQGVLMTGGLIQHDGHDELFMHGPSNLGQHRKHEPWSHDPEHPLIGEFHFSPLQILEYIYKNRFKVFLTATPVNLRWVNKDGFFEE</sequence>
<accession>A0A0G0CZZ9</accession>
<evidence type="ECO:0000313" key="2">
    <source>
        <dbReference type="Proteomes" id="UP000034536"/>
    </source>
</evidence>
<protein>
    <submittedName>
        <fullName evidence="1">Uncharacterized protein</fullName>
    </submittedName>
</protein>
<gene>
    <name evidence="1" type="ORF">UR89_C0018G0008</name>
</gene>
<dbReference type="EMBL" id="LBQX01000018">
    <property type="protein sequence ID" value="KKP86613.1"/>
    <property type="molecule type" value="Genomic_DNA"/>
</dbReference>
<dbReference type="Proteomes" id="UP000034536">
    <property type="component" value="Unassembled WGS sequence"/>
</dbReference>
<reference evidence="1 2" key="1">
    <citation type="journal article" date="2015" name="Nature">
        <title>rRNA introns, odd ribosomes, and small enigmatic genomes across a large radiation of phyla.</title>
        <authorList>
            <person name="Brown C.T."/>
            <person name="Hug L.A."/>
            <person name="Thomas B.C."/>
            <person name="Sharon I."/>
            <person name="Castelle C.J."/>
            <person name="Singh A."/>
            <person name="Wilkins M.J."/>
            <person name="Williams K.H."/>
            <person name="Banfield J.F."/>
        </authorList>
    </citation>
    <scope>NUCLEOTIDE SEQUENCE [LARGE SCALE GENOMIC DNA]</scope>
</reference>
<comment type="caution">
    <text evidence="1">The sequence shown here is derived from an EMBL/GenBank/DDBJ whole genome shotgun (WGS) entry which is preliminary data.</text>
</comment>
<organism evidence="1 2">
    <name type="scientific">Candidatus Roizmanbacteria bacterium GW2011_GWA2_35_8</name>
    <dbReference type="NCBI Taxonomy" id="1618479"/>
    <lineage>
        <taxon>Bacteria</taxon>
        <taxon>Candidatus Roizmaniibacteriota</taxon>
    </lineage>
</organism>